<sequence>MYCKHCGAENKDKAKFCRKCGMSLGEKQEHAGEIPPSALVSGAKYRYGKVVIIFVAIFIIAAIFVVKREYDKYQDRKYEKFVVQADTYIKDKEYDKAVNACKAALKIKSTDADIYIKLGESYNGMQDTENALENYYKALEKGAVSKDVYDGLVKIYYKEMMWNELLEVCDSAIGSLDSGQEHYKNIKKFYESYERERALQEIFNNQRGKASGCKYDGSRVQAFGLCFAEMIDFEGSGEEKLVLAYTADTYDIDYLPGSIDDYVLEVWDYAEGKAQKVFEGQPCYGPSNEREVVLLNTDNQWYLKAADTDTGKEDVYYGFKDGEFMQSDTQNIAGGDVRTYVLQGYYAGVDRSEAELAYNTVNNLEQKVSHVIDSYWYGLKNTIVDEKDETASIENGSYSYESADLNMYVCAYINEEGNAEISLKYNWVDGTYSRGQNLIFQYNKEKRVYEGKNVSDAKNGAFSIEQNDEKINIALTTELAKKTLMAELIRETKYDKRY</sequence>
<dbReference type="PROSITE" id="PS50005">
    <property type="entry name" value="TPR"/>
    <property type="match status" value="1"/>
</dbReference>
<dbReference type="SMART" id="SM00028">
    <property type="entry name" value="TPR"/>
    <property type="match status" value="2"/>
</dbReference>
<keyword evidence="2" id="KW-1133">Transmembrane helix</keyword>
<dbReference type="InterPro" id="IPR019734">
    <property type="entry name" value="TPR_rpt"/>
</dbReference>
<dbReference type="Pfam" id="PF13240">
    <property type="entry name" value="Zn_Ribbon_1"/>
    <property type="match status" value="1"/>
</dbReference>
<dbReference type="InterPro" id="IPR026870">
    <property type="entry name" value="Zinc_ribbon_dom"/>
</dbReference>
<feature type="domain" description="Zinc-ribbon" evidence="3">
    <location>
        <begin position="2"/>
        <end position="24"/>
    </location>
</feature>
<protein>
    <submittedName>
        <fullName evidence="4">Zinc-ribbon domain-containing protein</fullName>
    </submittedName>
</protein>
<accession>A0ABS8DF52</accession>
<organism evidence="4 5">
    <name type="scientific">Bariatricus massiliensis</name>
    <dbReference type="NCBI Taxonomy" id="1745713"/>
    <lineage>
        <taxon>Bacteria</taxon>
        <taxon>Bacillati</taxon>
        <taxon>Bacillota</taxon>
        <taxon>Clostridia</taxon>
        <taxon>Lachnospirales</taxon>
        <taxon>Lachnospiraceae</taxon>
        <taxon>Bariatricus</taxon>
    </lineage>
</organism>
<reference evidence="4 5" key="1">
    <citation type="submission" date="2021-10" db="EMBL/GenBank/DDBJ databases">
        <title>Collection of gut derived symbiotic bacterial strains cultured from healthy donors.</title>
        <authorList>
            <person name="Lin H."/>
            <person name="Littmann E."/>
            <person name="Kohout C."/>
            <person name="Pamer E.G."/>
        </authorList>
    </citation>
    <scope>NUCLEOTIDE SEQUENCE [LARGE SCALE GENOMIC DNA]</scope>
    <source>
        <strain evidence="4 5">DFI.1.165</strain>
    </source>
</reference>
<dbReference type="Proteomes" id="UP001299546">
    <property type="component" value="Unassembled WGS sequence"/>
</dbReference>
<comment type="caution">
    <text evidence="4">The sequence shown here is derived from an EMBL/GenBank/DDBJ whole genome shotgun (WGS) entry which is preliminary data.</text>
</comment>
<evidence type="ECO:0000313" key="5">
    <source>
        <dbReference type="Proteomes" id="UP001299546"/>
    </source>
</evidence>
<dbReference type="InterPro" id="IPR011990">
    <property type="entry name" value="TPR-like_helical_dom_sf"/>
</dbReference>
<keyword evidence="1" id="KW-0802">TPR repeat</keyword>
<evidence type="ECO:0000259" key="3">
    <source>
        <dbReference type="Pfam" id="PF13240"/>
    </source>
</evidence>
<gene>
    <name evidence="4" type="ORF">LIZ65_07055</name>
</gene>
<keyword evidence="2" id="KW-0472">Membrane</keyword>
<feature type="repeat" description="TPR" evidence="1">
    <location>
        <begin position="112"/>
        <end position="145"/>
    </location>
</feature>
<dbReference type="Gene3D" id="1.25.40.10">
    <property type="entry name" value="Tetratricopeptide repeat domain"/>
    <property type="match status" value="1"/>
</dbReference>
<evidence type="ECO:0000313" key="4">
    <source>
        <dbReference type="EMBL" id="MCB7387044.1"/>
    </source>
</evidence>
<feature type="transmembrane region" description="Helical" evidence="2">
    <location>
        <begin position="47"/>
        <end position="66"/>
    </location>
</feature>
<keyword evidence="2" id="KW-0812">Transmembrane</keyword>
<proteinExistence type="predicted"/>
<name>A0ABS8DF52_9FIRM</name>
<dbReference type="SUPFAM" id="SSF48452">
    <property type="entry name" value="TPR-like"/>
    <property type="match status" value="1"/>
</dbReference>
<evidence type="ECO:0000256" key="1">
    <source>
        <dbReference type="PROSITE-ProRule" id="PRU00339"/>
    </source>
</evidence>
<dbReference type="Pfam" id="PF13181">
    <property type="entry name" value="TPR_8"/>
    <property type="match status" value="2"/>
</dbReference>
<dbReference type="EMBL" id="JAJCIS010000003">
    <property type="protein sequence ID" value="MCB7387044.1"/>
    <property type="molecule type" value="Genomic_DNA"/>
</dbReference>
<keyword evidence="5" id="KW-1185">Reference proteome</keyword>
<evidence type="ECO:0000256" key="2">
    <source>
        <dbReference type="SAM" id="Phobius"/>
    </source>
</evidence>